<comment type="caution">
    <text evidence="2">The sequence shown here is derived from an EMBL/GenBank/DDBJ whole genome shotgun (WGS) entry which is preliminary data.</text>
</comment>
<feature type="domain" description="C2H2-type" evidence="1">
    <location>
        <begin position="84"/>
        <end position="106"/>
    </location>
</feature>
<dbReference type="Proteomes" id="UP001172102">
    <property type="component" value="Unassembled WGS sequence"/>
</dbReference>
<protein>
    <recommendedName>
        <fullName evidence="1">C2H2-type domain-containing protein</fullName>
    </recommendedName>
</protein>
<evidence type="ECO:0000259" key="1">
    <source>
        <dbReference type="SMART" id="SM00355"/>
    </source>
</evidence>
<dbReference type="EMBL" id="JAUKUA010000002">
    <property type="protein sequence ID" value="KAK0724232.1"/>
    <property type="molecule type" value="Genomic_DNA"/>
</dbReference>
<name>A0AA40AYA3_9PEZI</name>
<dbReference type="SMART" id="SM00355">
    <property type="entry name" value="ZnF_C2H2"/>
    <property type="match status" value="2"/>
</dbReference>
<organism evidence="2 3">
    <name type="scientific">Lasiosphaeris hirsuta</name>
    <dbReference type="NCBI Taxonomy" id="260670"/>
    <lineage>
        <taxon>Eukaryota</taxon>
        <taxon>Fungi</taxon>
        <taxon>Dikarya</taxon>
        <taxon>Ascomycota</taxon>
        <taxon>Pezizomycotina</taxon>
        <taxon>Sordariomycetes</taxon>
        <taxon>Sordariomycetidae</taxon>
        <taxon>Sordariales</taxon>
        <taxon>Lasiosphaeriaceae</taxon>
        <taxon>Lasiosphaeris</taxon>
    </lineage>
</organism>
<dbReference type="InterPro" id="IPR013087">
    <property type="entry name" value="Znf_C2H2_type"/>
</dbReference>
<accession>A0AA40AYA3</accession>
<dbReference type="AlphaFoldDB" id="A0AA40AYA3"/>
<evidence type="ECO:0000313" key="3">
    <source>
        <dbReference type="Proteomes" id="UP001172102"/>
    </source>
</evidence>
<reference evidence="2" key="1">
    <citation type="submission" date="2023-06" db="EMBL/GenBank/DDBJ databases">
        <title>Genome-scale phylogeny and comparative genomics of the fungal order Sordariales.</title>
        <authorList>
            <consortium name="Lawrence Berkeley National Laboratory"/>
            <person name="Hensen N."/>
            <person name="Bonometti L."/>
            <person name="Westerberg I."/>
            <person name="Brannstrom I.O."/>
            <person name="Guillou S."/>
            <person name="Cros-Aarteil S."/>
            <person name="Calhoun S."/>
            <person name="Haridas S."/>
            <person name="Kuo A."/>
            <person name="Mondo S."/>
            <person name="Pangilinan J."/>
            <person name="Riley R."/>
            <person name="Labutti K."/>
            <person name="Andreopoulos B."/>
            <person name="Lipzen A."/>
            <person name="Chen C."/>
            <person name="Yanf M."/>
            <person name="Daum C."/>
            <person name="Ng V."/>
            <person name="Clum A."/>
            <person name="Steindorff A."/>
            <person name="Ohm R."/>
            <person name="Martin F."/>
            <person name="Silar P."/>
            <person name="Natvig D."/>
            <person name="Lalanne C."/>
            <person name="Gautier V."/>
            <person name="Ament-Velasquez S.L."/>
            <person name="Kruys A."/>
            <person name="Hutchinson M.I."/>
            <person name="Powell A.J."/>
            <person name="Barry K."/>
            <person name="Miller A.N."/>
            <person name="Grigoriev I.V."/>
            <person name="Debuchy R."/>
            <person name="Gladieux P."/>
            <person name="Thoren M.H."/>
            <person name="Johannesson H."/>
        </authorList>
    </citation>
    <scope>NUCLEOTIDE SEQUENCE</scope>
    <source>
        <strain evidence="2">SMH4607-1</strain>
    </source>
</reference>
<feature type="domain" description="C2H2-type" evidence="1">
    <location>
        <begin position="178"/>
        <end position="202"/>
    </location>
</feature>
<gene>
    <name evidence="2" type="ORF">B0H67DRAFT_101510</name>
</gene>
<sequence>MGGSKGNNHPIPLDNASIGAIVRLLQNGKAVIKDPNLDIPDELREKWLELEECANKILVGDSQINSKRQQTALEDPRPPHPESFKCMYCEKASNSAADCKKHLLKHERDYESWVWDSSRHKTEADFHKHHKKDCSDCRGWDKKVCQKSQRSKRGEFGTCLCCRCYHARAAVQSNVAQHACGFCFDNLVFKRWDPYFSHIRKHFKEHKPESEWRISRVIYALICNDDALLDAFGQHSVDKETNLPQNWKDPKFWQEEMSLQTLRHDLQLYNANDNRYNLVEQAREWLEASEEPKFSPAPGNSHSPCLGSGLGLQKAVSAARPTSVSQENWTGIDTFMGAPSETAEMEAAETLSPLSRFLFQAENQYGHGATYRNHLAQEVESPPIPVSGPEIATVEEDTTMTDNCYDLMNELVMEPDKRLWVGLAQDNDLLMQWLQYNAPHETATLKEDYALAEAHDPTPFHSN</sequence>
<proteinExistence type="predicted"/>
<evidence type="ECO:0000313" key="2">
    <source>
        <dbReference type="EMBL" id="KAK0724232.1"/>
    </source>
</evidence>
<keyword evidence="3" id="KW-1185">Reference proteome</keyword>